<feature type="compositionally biased region" description="Basic residues" evidence="1">
    <location>
        <begin position="25"/>
        <end position="38"/>
    </location>
</feature>
<gene>
    <name evidence="2" type="ORF">CMMCAS07_08505</name>
</gene>
<feature type="region of interest" description="Disordered" evidence="1">
    <location>
        <begin position="1"/>
        <end position="71"/>
    </location>
</feature>
<organism evidence="2 3">
    <name type="scientific">Clavibacter michiganensis subsp. michiganensis</name>
    <dbReference type="NCBI Taxonomy" id="33013"/>
    <lineage>
        <taxon>Bacteria</taxon>
        <taxon>Bacillati</taxon>
        <taxon>Actinomycetota</taxon>
        <taxon>Actinomycetes</taxon>
        <taxon>Micrococcales</taxon>
        <taxon>Microbacteriaceae</taxon>
        <taxon>Clavibacter</taxon>
    </lineage>
</organism>
<evidence type="ECO:0000313" key="2">
    <source>
        <dbReference type="EMBL" id="OUE04977.1"/>
    </source>
</evidence>
<dbReference type="Proteomes" id="UP000195062">
    <property type="component" value="Unassembled WGS sequence"/>
</dbReference>
<feature type="compositionally biased region" description="Polar residues" evidence="1">
    <location>
        <begin position="1"/>
        <end position="10"/>
    </location>
</feature>
<dbReference type="AlphaFoldDB" id="A0A251XNE1"/>
<dbReference type="EMBL" id="MDHH01000001">
    <property type="protein sequence ID" value="OUE04977.1"/>
    <property type="molecule type" value="Genomic_DNA"/>
</dbReference>
<feature type="compositionally biased region" description="Low complexity" evidence="1">
    <location>
        <begin position="39"/>
        <end position="55"/>
    </location>
</feature>
<feature type="region of interest" description="Disordered" evidence="1">
    <location>
        <begin position="204"/>
        <end position="228"/>
    </location>
</feature>
<name>A0A251XNE1_CLAMM</name>
<accession>A0A251XNE1</accession>
<keyword evidence="3" id="KW-1185">Reference proteome</keyword>
<feature type="compositionally biased region" description="Polar residues" evidence="1">
    <location>
        <begin position="209"/>
        <end position="220"/>
    </location>
</feature>
<protein>
    <submittedName>
        <fullName evidence="2">Uncharacterized protein</fullName>
    </submittedName>
</protein>
<feature type="compositionally biased region" description="Low complexity" evidence="1">
    <location>
        <begin position="14"/>
        <end position="24"/>
    </location>
</feature>
<sequence length="228" mass="24274">MPGTSSSTSHDVPRTTGRPSTSRSVSRRRAGRPARARRSATSAGGSSTAHSSSSPVDADPRPARLSLSRVRRPMRWTMTSCAVTNVPLPRRETTSPSVASAATACRTVWRWTSKRSASSLSDESFAPAGTLPCRISARSSSAMSRQAEYPLVDLLCVAMSRRPYRAVAAPDPVAVADPRAAACPVAARVPHLFTCSRPTRRVRAGSRVPSATTFDLSRSADNLEGSRP</sequence>
<comment type="caution">
    <text evidence="2">The sequence shown here is derived from an EMBL/GenBank/DDBJ whole genome shotgun (WGS) entry which is preliminary data.</text>
</comment>
<evidence type="ECO:0000313" key="3">
    <source>
        <dbReference type="Proteomes" id="UP000195062"/>
    </source>
</evidence>
<evidence type="ECO:0000256" key="1">
    <source>
        <dbReference type="SAM" id="MobiDB-lite"/>
    </source>
</evidence>
<proteinExistence type="predicted"/>
<reference evidence="2 3" key="1">
    <citation type="submission" date="2016-08" db="EMBL/GenBank/DDBJ databases">
        <title>Genome sequence of Clavibacter michiganensis subsp. michiganensis strain CASJ007.</title>
        <authorList>
            <person name="Thapa S.P."/>
            <person name="Coaker G."/>
        </authorList>
    </citation>
    <scope>NUCLEOTIDE SEQUENCE [LARGE SCALE GENOMIC DNA]</scope>
    <source>
        <strain evidence="2">CASJ007</strain>
    </source>
</reference>